<dbReference type="InterPro" id="IPR006176">
    <property type="entry name" value="3-OHacyl-CoA_DH_NAD-bd"/>
</dbReference>
<keyword evidence="5" id="KW-1185">Reference proteome</keyword>
<evidence type="ECO:0000313" key="5">
    <source>
        <dbReference type="Proteomes" id="UP000680038"/>
    </source>
</evidence>
<dbReference type="InterPro" id="IPR013328">
    <property type="entry name" value="6PGD_dom2"/>
</dbReference>
<evidence type="ECO:0000313" key="4">
    <source>
        <dbReference type="EMBL" id="CAG5002451.1"/>
    </source>
</evidence>
<dbReference type="PANTHER" id="PTHR48075">
    <property type="entry name" value="3-HYDROXYACYL-COA DEHYDROGENASE FAMILY PROTEIN"/>
    <property type="match status" value="1"/>
</dbReference>
<dbReference type="InterPro" id="IPR006108">
    <property type="entry name" value="3HC_DH_C"/>
</dbReference>
<dbReference type="SUPFAM" id="SSF48179">
    <property type="entry name" value="6-phosphogluconate dehydrogenase C-terminal domain-like"/>
    <property type="match status" value="1"/>
</dbReference>
<dbReference type="Pfam" id="PF00725">
    <property type="entry name" value="3HCDH"/>
    <property type="match status" value="1"/>
</dbReference>
<name>A0A916JD09_9BACT</name>
<proteinExistence type="predicted"/>
<dbReference type="SUPFAM" id="SSF51735">
    <property type="entry name" value="NAD(P)-binding Rossmann-fold domains"/>
    <property type="match status" value="1"/>
</dbReference>
<feature type="domain" description="3-hydroxyacyl-CoA dehydrogenase C-terminal" evidence="2">
    <location>
        <begin position="184"/>
        <end position="277"/>
    </location>
</feature>
<evidence type="ECO:0000259" key="2">
    <source>
        <dbReference type="Pfam" id="PF00725"/>
    </source>
</evidence>
<gene>
    <name evidence="4" type="primary">hbd_3</name>
    <name evidence="4" type="ORF">DYBT9275_02894</name>
</gene>
<dbReference type="Gene3D" id="1.10.1040.10">
    <property type="entry name" value="N-(1-d-carboxylethyl)-l-norvaline Dehydrogenase, domain 2"/>
    <property type="match status" value="1"/>
</dbReference>
<comment type="caution">
    <text evidence="4">The sequence shown here is derived from an EMBL/GenBank/DDBJ whole genome shotgun (WGS) entry which is preliminary data.</text>
</comment>
<dbReference type="Proteomes" id="UP000680038">
    <property type="component" value="Unassembled WGS sequence"/>
</dbReference>
<dbReference type="RefSeq" id="WP_215239455.1">
    <property type="nucleotide sequence ID" value="NZ_CAJRAF010000002.1"/>
</dbReference>
<dbReference type="GO" id="GO:0008691">
    <property type="term" value="F:3-hydroxybutyryl-CoA dehydrogenase activity"/>
    <property type="evidence" value="ECO:0007669"/>
    <property type="project" value="UniProtKB-EC"/>
</dbReference>
<dbReference type="GO" id="GO:0006631">
    <property type="term" value="P:fatty acid metabolic process"/>
    <property type="evidence" value="ECO:0007669"/>
    <property type="project" value="InterPro"/>
</dbReference>
<dbReference type="EC" id="1.1.1.157" evidence="4"/>
<reference evidence="4" key="1">
    <citation type="submission" date="2021-04" db="EMBL/GenBank/DDBJ databases">
        <authorList>
            <person name="Rodrigo-Torres L."/>
            <person name="Arahal R. D."/>
            <person name="Lucena T."/>
        </authorList>
    </citation>
    <scope>NUCLEOTIDE SEQUENCE</scope>
    <source>
        <strain evidence="4">CECT 9275</strain>
    </source>
</reference>
<dbReference type="InterPro" id="IPR008927">
    <property type="entry name" value="6-PGluconate_DH-like_C_sf"/>
</dbReference>
<protein>
    <submittedName>
        <fullName evidence="4">3-hydroxybutyryl-CoA dehydrogenase</fullName>
        <ecNumber evidence="4">1.1.1.157</ecNumber>
    </submittedName>
</protein>
<organism evidence="4 5">
    <name type="scientific">Dyadobacter helix</name>
    <dbReference type="NCBI Taxonomy" id="2822344"/>
    <lineage>
        <taxon>Bacteria</taxon>
        <taxon>Pseudomonadati</taxon>
        <taxon>Bacteroidota</taxon>
        <taxon>Cytophagia</taxon>
        <taxon>Cytophagales</taxon>
        <taxon>Spirosomataceae</taxon>
        <taxon>Dyadobacter</taxon>
    </lineage>
</organism>
<dbReference type="EMBL" id="CAJRAF010000002">
    <property type="protein sequence ID" value="CAG5002451.1"/>
    <property type="molecule type" value="Genomic_DNA"/>
</dbReference>
<dbReference type="Pfam" id="PF02737">
    <property type="entry name" value="3HCDH_N"/>
    <property type="match status" value="1"/>
</dbReference>
<dbReference type="InterPro" id="IPR036291">
    <property type="entry name" value="NAD(P)-bd_dom_sf"/>
</dbReference>
<dbReference type="AlphaFoldDB" id="A0A916JD09"/>
<dbReference type="Gene3D" id="3.40.50.720">
    <property type="entry name" value="NAD(P)-binding Rossmann-like Domain"/>
    <property type="match status" value="1"/>
</dbReference>
<feature type="domain" description="3-hydroxyacyl-CoA dehydrogenase NAD binding" evidence="3">
    <location>
        <begin position="31"/>
        <end position="173"/>
    </location>
</feature>
<dbReference type="GO" id="GO:0070403">
    <property type="term" value="F:NAD+ binding"/>
    <property type="evidence" value="ECO:0007669"/>
    <property type="project" value="InterPro"/>
</dbReference>
<sequence>MKVSGYPQSPVLLMGDNRLAYSIALCLQKAGQPVYLSTPDSENAQRYLQQYAGALPEDTPIGTISVIRDLHLEESISMAIVVTDENLIHKQRAISALEAVIPADTLIAINTESIPLSQLQSQAGNPDRILGANWVEPANTTLFLEIIANSVTKPAFTHYFSETALSCWNKDPYIVNGDSGIRMRLFAAMIREAFYLIENGYANVGDIDRACRNDAGYYLPFAGNLRYMDLMGTDAYGMVMKDLNPELAQDKKAPEFFNAMMRNKRLGMESNGGFYDYQPGESEKWESLLNQFSHQINGLFQKYPFNYKTSGTNGNLATFHSENQV</sequence>
<evidence type="ECO:0000256" key="1">
    <source>
        <dbReference type="ARBA" id="ARBA00023002"/>
    </source>
</evidence>
<dbReference type="PANTHER" id="PTHR48075:SF5">
    <property type="entry name" value="3-HYDROXYBUTYRYL-COA DEHYDROGENASE"/>
    <property type="match status" value="1"/>
</dbReference>
<keyword evidence="1 4" id="KW-0560">Oxidoreductase</keyword>
<evidence type="ECO:0000259" key="3">
    <source>
        <dbReference type="Pfam" id="PF02737"/>
    </source>
</evidence>
<accession>A0A916JD09</accession>